<accession>A0ABQ1L272</accession>
<evidence type="ECO:0000313" key="3">
    <source>
        <dbReference type="Proteomes" id="UP000645462"/>
    </source>
</evidence>
<sequence>MEKHKKKTEYPALMAEGATERAVLQGQYDFLCDLWYDPAFLAPDAFGNLCFRRRGTTKMIDKFVPLRGKIRIDRLLRRYDRHRFDQYFSPNVYARPSRKVSCVQITRLGWCDVDDADPFAFDPKPSVVWETSPGRTQALWFWDRPHTPVQASAFSKALTYRHGGDKGGSAPNKLLRLPGSFNHKPDYDRPFIPLVHFDPSPITARPKLLTDRYGVGAAEPESLDMNPHAHDPLAVLRKYRSKLTASTRSLIRHNRVMAPNRSSRIFAMVAGLHEAEASLDEIASVIWSSPYFRDKYGEDQNALETEVSRIIARVGGAQ</sequence>
<evidence type="ECO:0000313" key="2">
    <source>
        <dbReference type="EMBL" id="GGC12837.1"/>
    </source>
</evidence>
<proteinExistence type="predicted"/>
<feature type="domain" description="RepB-like DNA primase" evidence="1">
    <location>
        <begin position="122"/>
        <end position="190"/>
    </location>
</feature>
<organism evidence="2 3">
    <name type="scientific">Marivita lacus</name>
    <dbReference type="NCBI Taxonomy" id="1323742"/>
    <lineage>
        <taxon>Bacteria</taxon>
        <taxon>Pseudomonadati</taxon>
        <taxon>Pseudomonadota</taxon>
        <taxon>Alphaproteobacteria</taxon>
        <taxon>Rhodobacterales</taxon>
        <taxon>Roseobacteraceae</taxon>
        <taxon>Marivita</taxon>
    </lineage>
</organism>
<reference evidence="3" key="1">
    <citation type="journal article" date="2019" name="Int. J. Syst. Evol. Microbiol.">
        <title>The Global Catalogue of Microorganisms (GCM) 10K type strain sequencing project: providing services to taxonomists for standard genome sequencing and annotation.</title>
        <authorList>
            <consortium name="The Broad Institute Genomics Platform"/>
            <consortium name="The Broad Institute Genome Sequencing Center for Infectious Disease"/>
            <person name="Wu L."/>
            <person name="Ma J."/>
        </authorList>
    </citation>
    <scope>NUCLEOTIDE SEQUENCE [LARGE SCALE GENOMIC DNA]</scope>
    <source>
        <strain evidence="3">CGMCC 1.12478</strain>
    </source>
</reference>
<dbReference type="EMBL" id="BMFC01000009">
    <property type="protein sequence ID" value="GGC12837.1"/>
    <property type="molecule type" value="Genomic_DNA"/>
</dbReference>
<dbReference type="InterPro" id="IPR039459">
    <property type="entry name" value="RepB-like_DNA_primase_dom"/>
</dbReference>
<keyword evidence="3" id="KW-1185">Reference proteome</keyword>
<gene>
    <name evidence="2" type="ORF">GCM10011363_31910</name>
</gene>
<dbReference type="Proteomes" id="UP000645462">
    <property type="component" value="Unassembled WGS sequence"/>
</dbReference>
<evidence type="ECO:0000259" key="1">
    <source>
        <dbReference type="Pfam" id="PF16793"/>
    </source>
</evidence>
<name>A0ABQ1L272_9RHOB</name>
<dbReference type="RefSeq" id="WP_188483041.1">
    <property type="nucleotide sequence ID" value="NZ_BMFC01000009.1"/>
</dbReference>
<dbReference type="Pfam" id="PF16793">
    <property type="entry name" value="RepB_primase"/>
    <property type="match status" value="1"/>
</dbReference>
<dbReference type="Gene3D" id="3.30.70.1790">
    <property type="entry name" value="RepB DNA-primase, N-terminal domain"/>
    <property type="match status" value="1"/>
</dbReference>
<comment type="caution">
    <text evidence="2">The sequence shown here is derived from an EMBL/GenBank/DDBJ whole genome shotgun (WGS) entry which is preliminary data.</text>
</comment>
<protein>
    <recommendedName>
        <fullName evidence="1">RepB-like DNA primase domain-containing protein</fullName>
    </recommendedName>
</protein>